<gene>
    <name evidence="2" type="ORF">RHTO0S_04e04808g</name>
</gene>
<organism evidence="2">
    <name type="scientific">Rhodotorula toruloides</name>
    <name type="common">Yeast</name>
    <name type="synonym">Rhodosporidium toruloides</name>
    <dbReference type="NCBI Taxonomy" id="5286"/>
    <lineage>
        <taxon>Eukaryota</taxon>
        <taxon>Fungi</taxon>
        <taxon>Dikarya</taxon>
        <taxon>Basidiomycota</taxon>
        <taxon>Pucciniomycotina</taxon>
        <taxon>Microbotryomycetes</taxon>
        <taxon>Sporidiobolales</taxon>
        <taxon>Sporidiobolaceae</taxon>
        <taxon>Rhodotorula</taxon>
    </lineage>
</organism>
<proteinExistence type="predicted"/>
<name>A0A061AVL3_RHOTO</name>
<feature type="compositionally biased region" description="Low complexity" evidence="1">
    <location>
        <begin position="61"/>
        <end position="72"/>
    </location>
</feature>
<dbReference type="OrthoDB" id="2528796at2759"/>
<protein>
    <submittedName>
        <fullName evidence="2">RHTO0S04e04808g1_1</fullName>
    </submittedName>
</protein>
<feature type="compositionally biased region" description="Low complexity" evidence="1">
    <location>
        <begin position="43"/>
        <end position="53"/>
    </location>
</feature>
<evidence type="ECO:0000313" key="2">
    <source>
        <dbReference type="EMBL" id="CDR39406.1"/>
    </source>
</evidence>
<accession>A0A061AVL3</accession>
<dbReference type="EMBL" id="LK052939">
    <property type="protein sequence ID" value="CDR39406.1"/>
    <property type="molecule type" value="Genomic_DNA"/>
</dbReference>
<reference evidence="2" key="1">
    <citation type="journal article" date="2014" name="Genome Announc.">
        <title>Draft genome sequence of Rhodosporidium toruloides CECT1137, an oleaginous yeast of biotechnological interest.</title>
        <authorList>
            <person name="Morin N."/>
            <person name="Calcas X."/>
            <person name="Devillers H."/>
            <person name="Durrens P."/>
            <person name="Sherman D.J."/>
            <person name="Nicaud J.-M."/>
            <person name="Neuveglise C."/>
        </authorList>
    </citation>
    <scope>NUCLEOTIDE SEQUENCE</scope>
    <source>
        <strain evidence="2">CECT1137</strain>
    </source>
</reference>
<sequence>MSQHDSRVHSGDAAAHSAQTRTFQQAMAGRSDAKLTSGGGAGPASTASSTSPTSFPPSSSPPSSSGTTSTFHSAHDAPHATKTPSNSEKDGREKGWRWGPARMEKGDEGGHA</sequence>
<feature type="region of interest" description="Disordered" evidence="1">
    <location>
        <begin position="1"/>
        <end position="112"/>
    </location>
</feature>
<evidence type="ECO:0000256" key="1">
    <source>
        <dbReference type="SAM" id="MobiDB-lite"/>
    </source>
</evidence>
<feature type="compositionally biased region" description="Basic and acidic residues" evidence="1">
    <location>
        <begin position="1"/>
        <end position="10"/>
    </location>
</feature>
<feature type="compositionally biased region" description="Basic and acidic residues" evidence="1">
    <location>
        <begin position="87"/>
        <end position="112"/>
    </location>
</feature>
<dbReference type="AlphaFoldDB" id="A0A061AVL3"/>